<protein>
    <submittedName>
        <fullName evidence="1">Protein kinase protein with adenine nucleotide alpha hydrolase-like domain</fullName>
    </submittedName>
</protein>
<keyword evidence="1" id="KW-0378">Hydrolase</keyword>
<name>A0A1D6QCL1_MAIZE</name>
<dbReference type="GO" id="GO:0016301">
    <property type="term" value="F:kinase activity"/>
    <property type="evidence" value="ECO:0007669"/>
    <property type="project" value="UniProtKB-KW"/>
</dbReference>
<sequence length="13" mass="1686">MEVQLQLRDRERI</sequence>
<dbReference type="EMBL" id="CM000780">
    <property type="protein sequence ID" value="AQK55953.1"/>
    <property type="molecule type" value="Genomic_DNA"/>
</dbReference>
<accession>A0A1D6QCL1</accession>
<keyword evidence="1" id="KW-0418">Kinase</keyword>
<gene>
    <name evidence="1" type="ORF">ZEAMMB73_Zm00001d052067</name>
</gene>
<dbReference type="GO" id="GO:0016787">
    <property type="term" value="F:hydrolase activity"/>
    <property type="evidence" value="ECO:0007669"/>
    <property type="project" value="UniProtKB-KW"/>
</dbReference>
<evidence type="ECO:0000313" key="1">
    <source>
        <dbReference type="EMBL" id="AQK55953.1"/>
    </source>
</evidence>
<keyword evidence="1" id="KW-0808">Transferase</keyword>
<organism evidence="1">
    <name type="scientific">Zea mays</name>
    <name type="common">Maize</name>
    <dbReference type="NCBI Taxonomy" id="4577"/>
    <lineage>
        <taxon>Eukaryota</taxon>
        <taxon>Viridiplantae</taxon>
        <taxon>Streptophyta</taxon>
        <taxon>Embryophyta</taxon>
        <taxon>Tracheophyta</taxon>
        <taxon>Spermatophyta</taxon>
        <taxon>Magnoliopsida</taxon>
        <taxon>Liliopsida</taxon>
        <taxon>Poales</taxon>
        <taxon>Poaceae</taxon>
        <taxon>PACMAD clade</taxon>
        <taxon>Panicoideae</taxon>
        <taxon>Andropogonodae</taxon>
        <taxon>Andropogoneae</taxon>
        <taxon>Tripsacinae</taxon>
        <taxon>Zea</taxon>
    </lineage>
</organism>
<proteinExistence type="predicted"/>
<reference evidence="1" key="1">
    <citation type="submission" date="2015-12" db="EMBL/GenBank/DDBJ databases">
        <title>Update maize B73 reference genome by single molecule sequencing technologies.</title>
        <authorList>
            <consortium name="Maize Genome Sequencing Project"/>
            <person name="Ware D."/>
        </authorList>
    </citation>
    <scope>NUCLEOTIDE SEQUENCE</scope>
    <source>
        <tissue evidence="1">Seedling</tissue>
    </source>
</reference>